<dbReference type="InterPro" id="IPR009100">
    <property type="entry name" value="AcylCoA_DH/oxidase_NM_dom_sf"/>
</dbReference>
<protein>
    <submittedName>
        <fullName evidence="5">Acyl-CoA dehydrogenase family protein</fullName>
    </submittedName>
</protein>
<name>A0ABP7B0N1_9ACTN</name>
<keyword evidence="6" id="KW-1185">Reference proteome</keyword>
<evidence type="ECO:0000259" key="4">
    <source>
        <dbReference type="Pfam" id="PF08028"/>
    </source>
</evidence>
<keyword evidence="1" id="KW-0560">Oxidoreductase</keyword>
<dbReference type="Gene3D" id="2.40.110.10">
    <property type="entry name" value="Butyryl-CoA Dehydrogenase, subunit A, domain 2"/>
    <property type="match status" value="1"/>
</dbReference>
<dbReference type="SUPFAM" id="SSF47203">
    <property type="entry name" value="Acyl-CoA dehydrogenase C-terminal domain-like"/>
    <property type="match status" value="1"/>
</dbReference>
<accession>A0ABP7B0N1</accession>
<sequence>MTTLAELRRRAAELLPELADGAAERELSRELPRAQIRALAAAELFTFRIPPEHGGAGAGVAEVFDFLIGLAAADSNVAQAVRSSYGRVEHLLTASEPERERWFPRYLAGDVFGNAGWEIGGANGEVRTRITRDGTVTGSKYYSTGALYADWISLVAVDDDGEKVFFTLPRDREGLELLDDFDGIGQRLTASGTTRLNAVKVLPEEFVKRPGDAGRSPVGPFMQLYLAAVEAGIARAALADAVAFARERARPIEHSGAARSVDDPYVRHAVGEISARAYAAESAVLRAAESIDRAWSGGLDPGLLTEATVEVAQAQFVAVESALKAAELVFDVGGGSAVARRHNLDRHWRNARTVANHNPRAWKAAVVGAHRLTGAQPPLNGLF</sequence>
<dbReference type="PANTHER" id="PTHR48083:SF19">
    <property type="entry name" value="FLAVIN-DEPENDENT MONOOXYGENASE, OXYGENASE SUBUNIT HSAA"/>
    <property type="match status" value="1"/>
</dbReference>
<dbReference type="Pfam" id="PF08028">
    <property type="entry name" value="Acyl-CoA_dh_2"/>
    <property type="match status" value="1"/>
</dbReference>
<dbReference type="Proteomes" id="UP001500902">
    <property type="component" value="Unassembled WGS sequence"/>
</dbReference>
<dbReference type="EMBL" id="BAAAZP010000005">
    <property type="protein sequence ID" value="GAA3644272.1"/>
    <property type="molecule type" value="Genomic_DNA"/>
</dbReference>
<comment type="caution">
    <text evidence="5">The sequence shown here is derived from an EMBL/GenBank/DDBJ whole genome shotgun (WGS) entry which is preliminary data.</text>
</comment>
<dbReference type="Gene3D" id="1.10.540.10">
    <property type="entry name" value="Acyl-CoA dehydrogenase/oxidase, N-terminal domain"/>
    <property type="match status" value="1"/>
</dbReference>
<dbReference type="InterPro" id="IPR036250">
    <property type="entry name" value="AcylCo_DH-like_C"/>
</dbReference>
<evidence type="ECO:0000313" key="5">
    <source>
        <dbReference type="EMBL" id="GAA3644272.1"/>
    </source>
</evidence>
<dbReference type="InterPro" id="IPR046373">
    <property type="entry name" value="Acyl-CoA_Oxase/DH_mid-dom_sf"/>
</dbReference>
<dbReference type="PIRSF" id="PIRSF016578">
    <property type="entry name" value="HsaA"/>
    <property type="match status" value="1"/>
</dbReference>
<proteinExistence type="inferred from homology"/>
<organism evidence="5 6">
    <name type="scientific">Nonomuraea antimicrobica</name>
    <dbReference type="NCBI Taxonomy" id="561173"/>
    <lineage>
        <taxon>Bacteria</taxon>
        <taxon>Bacillati</taxon>
        <taxon>Actinomycetota</taxon>
        <taxon>Actinomycetes</taxon>
        <taxon>Streptosporangiales</taxon>
        <taxon>Streptosporangiaceae</taxon>
        <taxon>Nonomuraea</taxon>
    </lineage>
</organism>
<gene>
    <name evidence="5" type="ORF">GCM10022224_003470</name>
</gene>
<dbReference type="Pfam" id="PF02771">
    <property type="entry name" value="Acyl-CoA_dh_N"/>
    <property type="match status" value="1"/>
</dbReference>
<reference evidence="6" key="1">
    <citation type="journal article" date="2019" name="Int. J. Syst. Evol. Microbiol.">
        <title>The Global Catalogue of Microorganisms (GCM) 10K type strain sequencing project: providing services to taxonomists for standard genome sequencing and annotation.</title>
        <authorList>
            <consortium name="The Broad Institute Genomics Platform"/>
            <consortium name="The Broad Institute Genome Sequencing Center for Infectious Disease"/>
            <person name="Wu L."/>
            <person name="Ma J."/>
        </authorList>
    </citation>
    <scope>NUCLEOTIDE SEQUENCE [LARGE SCALE GENOMIC DNA]</scope>
    <source>
        <strain evidence="6">JCM 16904</strain>
    </source>
</reference>
<evidence type="ECO:0000256" key="2">
    <source>
        <dbReference type="ARBA" id="ARBA00049661"/>
    </source>
</evidence>
<dbReference type="InterPro" id="IPR013107">
    <property type="entry name" value="Acyl-CoA_DH_C"/>
</dbReference>
<dbReference type="Gene3D" id="1.20.140.10">
    <property type="entry name" value="Butyryl-CoA Dehydrogenase, subunit A, domain 3"/>
    <property type="match status" value="1"/>
</dbReference>
<evidence type="ECO:0000313" key="6">
    <source>
        <dbReference type="Proteomes" id="UP001500902"/>
    </source>
</evidence>
<comment type="similarity">
    <text evidence="2">Belongs to the HpaH/HsaA monooxygenase family.</text>
</comment>
<dbReference type="RefSeq" id="WP_344872189.1">
    <property type="nucleotide sequence ID" value="NZ_BAAAZP010000005.1"/>
</dbReference>
<dbReference type="PANTHER" id="PTHR48083">
    <property type="entry name" value="MEDIUM-CHAIN SPECIFIC ACYL-COA DEHYDROGENASE, MITOCHONDRIAL-RELATED"/>
    <property type="match status" value="1"/>
</dbReference>
<feature type="domain" description="Acyl-CoA dehydrogenase C-terminal" evidence="4">
    <location>
        <begin position="225"/>
        <end position="357"/>
    </location>
</feature>
<feature type="domain" description="Acyl-CoA dehydrogenase/oxidase N-terminal" evidence="3">
    <location>
        <begin position="12"/>
        <end position="110"/>
    </location>
</feature>
<dbReference type="SUPFAM" id="SSF56645">
    <property type="entry name" value="Acyl-CoA dehydrogenase NM domain-like"/>
    <property type="match status" value="1"/>
</dbReference>
<evidence type="ECO:0000259" key="3">
    <source>
        <dbReference type="Pfam" id="PF02771"/>
    </source>
</evidence>
<dbReference type="InterPro" id="IPR013786">
    <property type="entry name" value="AcylCoA_DH/ox_N"/>
</dbReference>
<evidence type="ECO:0000256" key="1">
    <source>
        <dbReference type="ARBA" id="ARBA00023002"/>
    </source>
</evidence>
<dbReference type="InterPro" id="IPR037069">
    <property type="entry name" value="AcylCoA_DH/ox_N_sf"/>
</dbReference>
<dbReference type="InterPro" id="IPR050741">
    <property type="entry name" value="Acyl-CoA_dehydrogenase"/>
</dbReference>